<gene>
    <name evidence="3" type="ORF">STRIC_1312</name>
</gene>
<feature type="transmembrane region" description="Helical" evidence="1">
    <location>
        <begin position="6"/>
        <end position="24"/>
    </location>
</feature>
<comment type="caution">
    <text evidence="3">The sequence shown here is derived from an EMBL/GenBank/DDBJ whole genome shotgun (WGS) entry which is preliminary data.</text>
</comment>
<feature type="domain" description="ABC-type glycine betaine transport system substrate-binding" evidence="2">
    <location>
        <begin position="59"/>
        <end position="323"/>
    </location>
</feature>
<keyword evidence="1" id="KW-0812">Transmembrane</keyword>
<dbReference type="Proteomes" id="UP000003330">
    <property type="component" value="Unassembled WGS sequence"/>
</dbReference>
<dbReference type="GO" id="GO:0022857">
    <property type="term" value="F:transmembrane transporter activity"/>
    <property type="evidence" value="ECO:0007669"/>
    <property type="project" value="InterPro"/>
</dbReference>
<reference evidence="3 4" key="1">
    <citation type="journal article" date="2014" name="Int. J. Syst. Evol. Microbiol.">
        <title>Phylogenomics and the dynamic genome evolution of the genus Streptococcus.</title>
        <authorList>
            <consortium name="The Broad Institute Genome Sequencing Platform"/>
            <person name="Richards V.P."/>
            <person name="Palmer S.R."/>
            <person name="Pavinski Bitar P.D."/>
            <person name="Qin X."/>
            <person name="Weinstock G.M."/>
            <person name="Highlander S.K."/>
            <person name="Town C.D."/>
            <person name="Burne R.A."/>
            <person name="Stanhope M.J."/>
        </authorList>
    </citation>
    <scope>NUCLEOTIDE SEQUENCE [LARGE SCALE GENOMIC DNA]</scope>
    <source>
        <strain evidence="3 4">707-05</strain>
    </source>
</reference>
<protein>
    <submittedName>
        <fullName evidence="3">ABC transporter, quaternary amine uptake transporter family, substrate-binding protein</fullName>
    </submittedName>
</protein>
<evidence type="ECO:0000313" key="3">
    <source>
        <dbReference type="EMBL" id="EHI69832.1"/>
    </source>
</evidence>
<evidence type="ECO:0000313" key="4">
    <source>
        <dbReference type="Proteomes" id="UP000003330"/>
    </source>
</evidence>
<keyword evidence="1" id="KW-0472">Membrane</keyword>
<dbReference type="Pfam" id="PF04069">
    <property type="entry name" value="OpuAC"/>
    <property type="match status" value="1"/>
</dbReference>
<accession>G5K3E3</accession>
<dbReference type="FunFam" id="3.40.190.120:FF:000002">
    <property type="entry name" value="Osmoprotectant ABC transporter, permease protein"/>
    <property type="match status" value="1"/>
</dbReference>
<dbReference type="Gene3D" id="3.40.190.120">
    <property type="entry name" value="Osmoprotection protein (prox), domain 2"/>
    <property type="match status" value="1"/>
</dbReference>
<name>G5K3E3_9STRE</name>
<dbReference type="InterPro" id="IPR007210">
    <property type="entry name" value="ABC_Gly_betaine_transp_sub-bd"/>
</dbReference>
<dbReference type="STRING" id="764299.STRIC_1312"/>
<dbReference type="GO" id="GO:0043190">
    <property type="term" value="C:ATP-binding cassette (ABC) transporter complex"/>
    <property type="evidence" value="ECO:0007669"/>
    <property type="project" value="InterPro"/>
</dbReference>
<dbReference type="AlphaFoldDB" id="G5K3E3"/>
<dbReference type="CDD" id="cd13610">
    <property type="entry name" value="PBP2_ChoS"/>
    <property type="match status" value="1"/>
</dbReference>
<dbReference type="eggNOG" id="COG1732">
    <property type="taxonomic scope" value="Bacteria"/>
</dbReference>
<evidence type="ECO:0000256" key="1">
    <source>
        <dbReference type="SAM" id="Phobius"/>
    </source>
</evidence>
<organism evidence="3 4">
    <name type="scientific">Streptococcus ictaluri 707-05</name>
    <dbReference type="NCBI Taxonomy" id="764299"/>
    <lineage>
        <taxon>Bacteria</taxon>
        <taxon>Bacillati</taxon>
        <taxon>Bacillota</taxon>
        <taxon>Bacilli</taxon>
        <taxon>Lactobacillales</taxon>
        <taxon>Streptococcaceae</taxon>
        <taxon>Streptococcus</taxon>
    </lineage>
</organism>
<keyword evidence="4" id="KW-1185">Reference proteome</keyword>
<dbReference type="SUPFAM" id="SSF53850">
    <property type="entry name" value="Periplasmic binding protein-like II"/>
    <property type="match status" value="1"/>
</dbReference>
<dbReference type="EMBL" id="AEUX02000006">
    <property type="protein sequence ID" value="EHI69832.1"/>
    <property type="molecule type" value="Genomic_DNA"/>
</dbReference>
<proteinExistence type="predicted"/>
<dbReference type="Gene3D" id="3.40.190.10">
    <property type="entry name" value="Periplasmic binding protein-like II"/>
    <property type="match status" value="1"/>
</dbReference>
<keyword evidence="1" id="KW-1133">Transmembrane helix</keyword>
<dbReference type="InterPro" id="IPR058089">
    <property type="entry name" value="EgtUBC_SBD"/>
</dbReference>
<sequence length="331" mass="37203">MILIGAISSALLAIIFNSLIQYLEKASLRRILVSFIITLLALLASYAPMVIGQFSKNKDKIVIAGKLGAEPDILINLYKELIEENSDLRVELKSNFGKTSFLYEALKSGDIDIYLEFTGTITSSLLREKPKLSNDPETVYQEAKKGIAKQDQLSLLQPFAYQNTYAVAVPEKIAKDYGISSISDLKAHEGQLKAGFTLEFKDREDGFKGMQRVYDLKDLSVATMEPALRYQAIQSGDIQVTDAYSTDAEITKYHLQVLKDDKHLFPPYQGAPLMKNSLLKKHPQLKEILNRLAGKITEKEMQDMNYRISVKGEDAQKVAHDYLVKEKLLSN</sequence>
<feature type="transmembrane region" description="Helical" evidence="1">
    <location>
        <begin position="31"/>
        <end position="51"/>
    </location>
</feature>
<evidence type="ECO:0000259" key="2">
    <source>
        <dbReference type="Pfam" id="PF04069"/>
    </source>
</evidence>